<reference evidence="2 3" key="1">
    <citation type="journal article" date="2024" name="G3 (Bethesda)">
        <title>Genome assembly of Hibiscus sabdariffa L. provides insights into metabolisms of medicinal natural products.</title>
        <authorList>
            <person name="Kim T."/>
        </authorList>
    </citation>
    <scope>NUCLEOTIDE SEQUENCE [LARGE SCALE GENOMIC DNA]</scope>
    <source>
        <strain evidence="2">TK-2024</strain>
        <tissue evidence="2">Old leaves</tissue>
    </source>
</reference>
<protein>
    <submittedName>
        <fullName evidence="2">Uncharacterized protein</fullName>
    </submittedName>
</protein>
<accession>A0ABR2RXR1</accession>
<feature type="compositionally biased region" description="Basic residues" evidence="1">
    <location>
        <begin position="1"/>
        <end position="10"/>
    </location>
</feature>
<organism evidence="2 3">
    <name type="scientific">Hibiscus sabdariffa</name>
    <name type="common">roselle</name>
    <dbReference type="NCBI Taxonomy" id="183260"/>
    <lineage>
        <taxon>Eukaryota</taxon>
        <taxon>Viridiplantae</taxon>
        <taxon>Streptophyta</taxon>
        <taxon>Embryophyta</taxon>
        <taxon>Tracheophyta</taxon>
        <taxon>Spermatophyta</taxon>
        <taxon>Magnoliopsida</taxon>
        <taxon>eudicotyledons</taxon>
        <taxon>Gunneridae</taxon>
        <taxon>Pentapetalae</taxon>
        <taxon>rosids</taxon>
        <taxon>malvids</taxon>
        <taxon>Malvales</taxon>
        <taxon>Malvaceae</taxon>
        <taxon>Malvoideae</taxon>
        <taxon>Hibiscus</taxon>
    </lineage>
</organism>
<evidence type="ECO:0000256" key="1">
    <source>
        <dbReference type="SAM" id="MobiDB-lite"/>
    </source>
</evidence>
<dbReference type="Proteomes" id="UP001396334">
    <property type="component" value="Unassembled WGS sequence"/>
</dbReference>
<comment type="caution">
    <text evidence="2">The sequence shown here is derived from an EMBL/GenBank/DDBJ whole genome shotgun (WGS) entry which is preliminary data.</text>
</comment>
<evidence type="ECO:0000313" key="2">
    <source>
        <dbReference type="EMBL" id="KAK9017588.1"/>
    </source>
</evidence>
<proteinExistence type="predicted"/>
<gene>
    <name evidence="2" type="ORF">V6N11_080066</name>
</gene>
<keyword evidence="3" id="KW-1185">Reference proteome</keyword>
<sequence length="121" mass="13686">MQAPTRRSRRTKVDNNLKIDSHPKRTQPSEMASKFVVLSQLEDDETENRDVEGREMERREMLLEKQLEMGDDHKVVLHGSCSRSPGRSSGVKEANNNITVGVKEVVVPSKNALNLKNYVAI</sequence>
<feature type="region of interest" description="Disordered" evidence="1">
    <location>
        <begin position="1"/>
        <end position="31"/>
    </location>
</feature>
<dbReference type="EMBL" id="JBBPBN010000020">
    <property type="protein sequence ID" value="KAK9017588.1"/>
    <property type="molecule type" value="Genomic_DNA"/>
</dbReference>
<feature type="compositionally biased region" description="Basic and acidic residues" evidence="1">
    <location>
        <begin position="11"/>
        <end position="23"/>
    </location>
</feature>
<name>A0ABR2RXR1_9ROSI</name>
<evidence type="ECO:0000313" key="3">
    <source>
        <dbReference type="Proteomes" id="UP001396334"/>
    </source>
</evidence>